<feature type="transmembrane region" description="Helical" evidence="6">
    <location>
        <begin position="153"/>
        <end position="171"/>
    </location>
</feature>
<dbReference type="AlphaFoldDB" id="A0A8H9FSJ5"/>
<evidence type="ECO:0000256" key="2">
    <source>
        <dbReference type="ARBA" id="ARBA00022692"/>
    </source>
</evidence>
<reference evidence="8" key="1">
    <citation type="journal article" date="2014" name="Int. J. Syst. Evol. Microbiol.">
        <title>Complete genome sequence of Corynebacterium casei LMG S-19264T (=DSM 44701T), isolated from a smear-ripened cheese.</title>
        <authorList>
            <consortium name="US DOE Joint Genome Institute (JGI-PGF)"/>
            <person name="Walter F."/>
            <person name="Albersmeier A."/>
            <person name="Kalinowski J."/>
            <person name="Ruckert C."/>
        </authorList>
    </citation>
    <scope>NUCLEOTIDE SEQUENCE</scope>
    <source>
        <strain evidence="8">CGMCC 1.10749</strain>
    </source>
</reference>
<feature type="region of interest" description="Disordered" evidence="5">
    <location>
        <begin position="178"/>
        <end position="206"/>
    </location>
</feature>
<reference evidence="8" key="2">
    <citation type="submission" date="2020-09" db="EMBL/GenBank/DDBJ databases">
        <authorList>
            <person name="Sun Q."/>
            <person name="Zhou Y."/>
        </authorList>
    </citation>
    <scope>NUCLEOTIDE SEQUENCE</scope>
    <source>
        <strain evidence="8">CGMCC 1.10749</strain>
    </source>
</reference>
<dbReference type="UniPathway" id="UPA00895"/>
<evidence type="ECO:0000256" key="5">
    <source>
        <dbReference type="SAM" id="MobiDB-lite"/>
    </source>
</evidence>
<evidence type="ECO:0000256" key="1">
    <source>
        <dbReference type="ARBA" id="ARBA00004141"/>
    </source>
</evidence>
<dbReference type="Pfam" id="PF07291">
    <property type="entry name" value="MauE"/>
    <property type="match status" value="1"/>
</dbReference>
<evidence type="ECO:0000313" key="9">
    <source>
        <dbReference type="Proteomes" id="UP000628079"/>
    </source>
</evidence>
<dbReference type="RefSeq" id="WP_035950153.1">
    <property type="nucleotide sequence ID" value="NZ_BMEA01000001.1"/>
</dbReference>
<evidence type="ECO:0000256" key="6">
    <source>
        <dbReference type="SAM" id="Phobius"/>
    </source>
</evidence>
<feature type="domain" description="Methylamine utilisation protein MauE" evidence="7">
    <location>
        <begin position="8"/>
        <end position="132"/>
    </location>
</feature>
<proteinExistence type="predicted"/>
<protein>
    <recommendedName>
        <fullName evidence="7">Methylamine utilisation protein MauE domain-containing protein</fullName>
    </recommendedName>
</protein>
<accession>A0A8H9FSJ5</accession>
<keyword evidence="2 6" id="KW-0812">Transmembrane</keyword>
<sequence length="351" mass="36905">MHHPAWVLAPLALVAVLGFSATTKLGRGETLRSIIRNLQLPEWVLPLALARAIPGIELVLALFLLAPGRWLFTAASVATLGLMLAYWALIARGLTLTPRPQCGCFGQAGDQSISGRTLARNTLLVAAAVATVALAASGRTVWSLWDAGDAGDLLWLTLAACACLLTWLVVARRQPTPAERSTPSVEGWRSSPTERRPAATGGSDLGDDLDYERVPIPTLVLHDPTSGPATLAELASERAQLLVFVNCYCVSTQVVASNVAAWRARLPAIDIRVVFSVPYDASRLVDPVEAPLLDHAALAWFGLGLVQSPAAVLCGADGLLAAGPVNGHDAVMGLLDDIEAELADASAPTEV</sequence>
<dbReference type="InterPro" id="IPR009908">
    <property type="entry name" value="Methylamine_util_MauE"/>
</dbReference>
<evidence type="ECO:0000256" key="3">
    <source>
        <dbReference type="ARBA" id="ARBA00022989"/>
    </source>
</evidence>
<dbReference type="Proteomes" id="UP000628079">
    <property type="component" value="Unassembled WGS sequence"/>
</dbReference>
<comment type="caution">
    <text evidence="8">The sequence shown here is derived from an EMBL/GenBank/DDBJ whole genome shotgun (WGS) entry which is preliminary data.</text>
</comment>
<name>A0A8H9FSJ5_9MICO</name>
<evidence type="ECO:0000313" key="8">
    <source>
        <dbReference type="EMBL" id="GGB69828.1"/>
    </source>
</evidence>
<comment type="subcellular location">
    <subcellularLocation>
        <location evidence="1">Membrane</location>
        <topology evidence="1">Multi-pass membrane protein</topology>
    </subcellularLocation>
</comment>
<keyword evidence="3 6" id="KW-1133">Transmembrane helix</keyword>
<keyword evidence="4 6" id="KW-0472">Membrane</keyword>
<dbReference type="GO" id="GO:0030416">
    <property type="term" value="P:methylamine metabolic process"/>
    <property type="evidence" value="ECO:0007669"/>
    <property type="project" value="InterPro"/>
</dbReference>
<feature type="transmembrane region" description="Helical" evidence="6">
    <location>
        <begin position="43"/>
        <end position="64"/>
    </location>
</feature>
<feature type="transmembrane region" description="Helical" evidence="6">
    <location>
        <begin position="70"/>
        <end position="89"/>
    </location>
</feature>
<dbReference type="GO" id="GO:0016020">
    <property type="term" value="C:membrane"/>
    <property type="evidence" value="ECO:0007669"/>
    <property type="project" value="UniProtKB-SubCell"/>
</dbReference>
<gene>
    <name evidence="8" type="ORF">GCM10011314_06400</name>
</gene>
<evidence type="ECO:0000259" key="7">
    <source>
        <dbReference type="Pfam" id="PF07291"/>
    </source>
</evidence>
<feature type="transmembrane region" description="Helical" evidence="6">
    <location>
        <begin position="6"/>
        <end position="22"/>
    </location>
</feature>
<evidence type="ECO:0000256" key="4">
    <source>
        <dbReference type="ARBA" id="ARBA00023136"/>
    </source>
</evidence>
<feature type="transmembrane region" description="Helical" evidence="6">
    <location>
        <begin position="122"/>
        <end position="141"/>
    </location>
</feature>
<organism evidence="8 9">
    <name type="scientific">Knoellia flava</name>
    <dbReference type="NCBI Taxonomy" id="913969"/>
    <lineage>
        <taxon>Bacteria</taxon>
        <taxon>Bacillati</taxon>
        <taxon>Actinomycetota</taxon>
        <taxon>Actinomycetes</taxon>
        <taxon>Micrococcales</taxon>
        <taxon>Intrasporangiaceae</taxon>
        <taxon>Knoellia</taxon>
    </lineage>
</organism>
<dbReference type="EMBL" id="BMEA01000001">
    <property type="protein sequence ID" value="GGB69828.1"/>
    <property type="molecule type" value="Genomic_DNA"/>
</dbReference>